<dbReference type="InterPro" id="IPR000014">
    <property type="entry name" value="PAS"/>
</dbReference>
<evidence type="ECO:0000256" key="2">
    <source>
        <dbReference type="PROSITE-ProRule" id="PRU00284"/>
    </source>
</evidence>
<dbReference type="InterPro" id="IPR035965">
    <property type="entry name" value="PAS-like_dom_sf"/>
</dbReference>
<dbReference type="Pfam" id="PF00015">
    <property type="entry name" value="MCPsignal"/>
    <property type="match status" value="1"/>
</dbReference>
<dbReference type="InterPro" id="IPR013655">
    <property type="entry name" value="PAS_fold_3"/>
</dbReference>
<dbReference type="InParanoid" id="A0A4V2SQA9"/>
<evidence type="ECO:0000313" key="6">
    <source>
        <dbReference type="EMBL" id="TCP38346.1"/>
    </source>
</evidence>
<feature type="domain" description="Methyl-accepting transducer" evidence="4">
    <location>
        <begin position="199"/>
        <end position="334"/>
    </location>
</feature>
<dbReference type="InterPro" id="IPR004089">
    <property type="entry name" value="MCPsignal_dom"/>
</dbReference>
<dbReference type="Pfam" id="PF08447">
    <property type="entry name" value="PAS_3"/>
    <property type="match status" value="1"/>
</dbReference>
<dbReference type="SMART" id="SM00283">
    <property type="entry name" value="MA"/>
    <property type="match status" value="1"/>
</dbReference>
<dbReference type="SUPFAM" id="SSF58104">
    <property type="entry name" value="Methyl-accepting chemotaxis protein (MCP) signaling domain"/>
    <property type="match status" value="1"/>
</dbReference>
<evidence type="ECO:0000259" key="5">
    <source>
        <dbReference type="PROSITE" id="PS50113"/>
    </source>
</evidence>
<evidence type="ECO:0000313" key="7">
    <source>
        <dbReference type="Proteomes" id="UP000295399"/>
    </source>
</evidence>
<organism evidence="6 7">
    <name type="scientific">Rhodothalassium salexigens DSM 2132</name>
    <dbReference type="NCBI Taxonomy" id="1188247"/>
    <lineage>
        <taxon>Bacteria</taxon>
        <taxon>Pseudomonadati</taxon>
        <taxon>Pseudomonadota</taxon>
        <taxon>Alphaproteobacteria</taxon>
        <taxon>Rhodothalassiales</taxon>
        <taxon>Rhodothalassiaceae</taxon>
        <taxon>Rhodothalassium</taxon>
    </lineage>
</organism>
<dbReference type="Gene3D" id="3.30.450.20">
    <property type="entry name" value="PAS domain"/>
    <property type="match status" value="1"/>
</dbReference>
<keyword evidence="7" id="KW-1185">Reference proteome</keyword>
<dbReference type="AlphaFoldDB" id="A0A4V2SQA9"/>
<dbReference type="GO" id="GO:0016020">
    <property type="term" value="C:membrane"/>
    <property type="evidence" value="ECO:0007669"/>
    <property type="project" value="InterPro"/>
</dbReference>
<dbReference type="Gene3D" id="1.10.287.950">
    <property type="entry name" value="Methyl-accepting chemotaxis protein"/>
    <property type="match status" value="1"/>
</dbReference>
<dbReference type="CDD" id="cd00130">
    <property type="entry name" value="PAS"/>
    <property type="match status" value="1"/>
</dbReference>
<dbReference type="SUPFAM" id="SSF55785">
    <property type="entry name" value="PYP-like sensor domain (PAS domain)"/>
    <property type="match status" value="1"/>
</dbReference>
<dbReference type="RefSeq" id="WP_132706715.1">
    <property type="nucleotide sequence ID" value="NZ_JACIGF010000001.1"/>
</dbReference>
<gene>
    <name evidence="6" type="ORF">EV659_101246</name>
</gene>
<dbReference type="PROSITE" id="PS50111">
    <property type="entry name" value="CHEMOTAXIS_TRANSDUC_2"/>
    <property type="match status" value="1"/>
</dbReference>
<dbReference type="InterPro" id="IPR000700">
    <property type="entry name" value="PAS-assoc_C"/>
</dbReference>
<keyword evidence="3" id="KW-0175">Coiled coil</keyword>
<dbReference type="Proteomes" id="UP000295399">
    <property type="component" value="Unassembled WGS sequence"/>
</dbReference>
<dbReference type="PANTHER" id="PTHR32089">
    <property type="entry name" value="METHYL-ACCEPTING CHEMOTAXIS PROTEIN MCPB"/>
    <property type="match status" value="1"/>
</dbReference>
<reference evidence="6 7" key="1">
    <citation type="submission" date="2019-03" db="EMBL/GenBank/DDBJ databases">
        <title>Genomic Encyclopedia of Type Strains, Phase IV (KMG-IV): sequencing the most valuable type-strain genomes for metagenomic binning, comparative biology and taxonomic classification.</title>
        <authorList>
            <person name="Goeker M."/>
        </authorList>
    </citation>
    <scope>NUCLEOTIDE SEQUENCE [LARGE SCALE GENOMIC DNA]</scope>
    <source>
        <strain evidence="6 7">DSM 2132</strain>
    </source>
</reference>
<comment type="caution">
    <text evidence="6">The sequence shown here is derived from an EMBL/GenBank/DDBJ whole genome shotgun (WGS) entry which is preliminary data.</text>
</comment>
<evidence type="ECO:0000256" key="3">
    <source>
        <dbReference type="SAM" id="Coils"/>
    </source>
</evidence>
<dbReference type="PANTHER" id="PTHR32089:SF112">
    <property type="entry name" value="LYSOZYME-LIKE PROTEIN-RELATED"/>
    <property type="match status" value="1"/>
</dbReference>
<dbReference type="GO" id="GO:0007165">
    <property type="term" value="P:signal transduction"/>
    <property type="evidence" value="ECO:0007669"/>
    <property type="project" value="UniProtKB-KW"/>
</dbReference>
<dbReference type="OrthoDB" id="266313at2"/>
<evidence type="ECO:0000259" key="4">
    <source>
        <dbReference type="PROSITE" id="PS50111"/>
    </source>
</evidence>
<accession>A0A4V2SQA9</accession>
<feature type="domain" description="PAC" evidence="5">
    <location>
        <begin position="135"/>
        <end position="187"/>
    </location>
</feature>
<evidence type="ECO:0000256" key="1">
    <source>
        <dbReference type="ARBA" id="ARBA00023224"/>
    </source>
</evidence>
<dbReference type="EMBL" id="SLXO01000001">
    <property type="protein sequence ID" value="TCP38346.1"/>
    <property type="molecule type" value="Genomic_DNA"/>
</dbReference>
<dbReference type="PROSITE" id="PS50113">
    <property type="entry name" value="PAC"/>
    <property type="match status" value="1"/>
</dbReference>
<proteinExistence type="predicted"/>
<name>A0A4V2SQA9_RHOSA</name>
<keyword evidence="1 2" id="KW-0807">Transducer</keyword>
<protein>
    <submittedName>
        <fullName evidence="6">Methyl-accepting chemotaxis sensory transducer with Pas/Pac sensor</fullName>
    </submittedName>
</protein>
<sequence>MSDRSVSTDLAAVLDALFDGQSPDLATLDGRSRALVERVQTLARDRRLLDEQLSLYFEHSGVGLFDHILDETRLAPGQPQTTYSAEMRRMLGYRDETDFPNEFSSFSNSLHPDDKERVEAAFAAHLMDKTDRTPFDIRYRLRRKTGEFIWVRALCGTRRDRDGNPLRACGSTFDIDTEKRRSDLLETLLERTRATLDDARSAVTVVESGVEQVQAIRQAVDAMADLSTQISQLTGEIQAIAKQTNLLALNATIEAARAGEAGRGFAVVAGEVKALAKNSHQMADRITDLVDQSVTTSKGAGKGASGVITAMDDIRTATETVKTALETLDREMSR</sequence>
<feature type="coiled-coil region" evidence="3">
    <location>
        <begin position="216"/>
        <end position="243"/>
    </location>
</feature>